<dbReference type="Pfam" id="PF02627">
    <property type="entry name" value="CMD"/>
    <property type="match status" value="1"/>
</dbReference>
<dbReference type="InterPro" id="IPR026968">
    <property type="entry name" value="PcaD/CatD"/>
</dbReference>
<dbReference type="PANTHER" id="PTHR33570:SF2">
    <property type="entry name" value="CARBOXYMUCONOLACTONE DECARBOXYLASE-LIKE DOMAIN-CONTAINING PROTEIN"/>
    <property type="match status" value="1"/>
</dbReference>
<dbReference type="PRINTS" id="PR00412">
    <property type="entry name" value="EPOXHYDRLASE"/>
</dbReference>
<evidence type="ECO:0000259" key="1">
    <source>
        <dbReference type="Pfam" id="PF00561"/>
    </source>
</evidence>
<dbReference type="EMBL" id="JAKGBZ010000038">
    <property type="protein sequence ID" value="MCF3948078.1"/>
    <property type="molecule type" value="Genomic_DNA"/>
</dbReference>
<protein>
    <submittedName>
        <fullName evidence="3">3-oxoadipate enol-lactonase</fullName>
        <ecNumber evidence="3">3.1.1.24</ecNumber>
    </submittedName>
</protein>
<evidence type="ECO:0000313" key="3">
    <source>
        <dbReference type="EMBL" id="MCF3948078.1"/>
    </source>
</evidence>
<dbReference type="SUPFAM" id="SSF53474">
    <property type="entry name" value="alpha/beta-Hydrolases"/>
    <property type="match status" value="1"/>
</dbReference>
<keyword evidence="3" id="KW-0378">Hydrolase</keyword>
<organism evidence="3 4">
    <name type="scientific">Acidiphilium iwatense</name>
    <dbReference type="NCBI Taxonomy" id="768198"/>
    <lineage>
        <taxon>Bacteria</taxon>
        <taxon>Pseudomonadati</taxon>
        <taxon>Pseudomonadota</taxon>
        <taxon>Alphaproteobacteria</taxon>
        <taxon>Acetobacterales</taxon>
        <taxon>Acidocellaceae</taxon>
        <taxon>Acidiphilium</taxon>
    </lineage>
</organism>
<dbReference type="InterPro" id="IPR052512">
    <property type="entry name" value="4CMD/NDH-1_regulator"/>
</dbReference>
<accession>A0ABS9E139</accession>
<dbReference type="PANTHER" id="PTHR33570">
    <property type="entry name" value="4-CARBOXYMUCONOLACTONE DECARBOXYLASE FAMILY PROTEIN"/>
    <property type="match status" value="1"/>
</dbReference>
<dbReference type="Gene3D" id="1.20.1290.10">
    <property type="entry name" value="AhpD-like"/>
    <property type="match status" value="1"/>
</dbReference>
<dbReference type="InterPro" id="IPR029032">
    <property type="entry name" value="AhpD-like"/>
</dbReference>
<dbReference type="GO" id="GO:0047570">
    <property type="term" value="F:3-oxoadipate enol-lactonase activity"/>
    <property type="evidence" value="ECO:0007669"/>
    <property type="project" value="UniProtKB-EC"/>
</dbReference>
<dbReference type="InterPro" id="IPR000073">
    <property type="entry name" value="AB_hydrolase_1"/>
</dbReference>
<dbReference type="InterPro" id="IPR029058">
    <property type="entry name" value="AB_hydrolase_fold"/>
</dbReference>
<evidence type="ECO:0000313" key="4">
    <source>
        <dbReference type="Proteomes" id="UP001521209"/>
    </source>
</evidence>
<feature type="domain" description="AB hydrolase-1" evidence="1">
    <location>
        <begin position="22"/>
        <end position="130"/>
    </location>
</feature>
<proteinExistence type="predicted"/>
<reference evidence="3 4" key="1">
    <citation type="submission" date="2022-01" db="EMBL/GenBank/DDBJ databases">
        <authorList>
            <person name="Won M."/>
            <person name="Kim S.-J."/>
            <person name="Kwon S.-W."/>
        </authorList>
    </citation>
    <scope>NUCLEOTIDE SEQUENCE [LARGE SCALE GENOMIC DNA]</scope>
    <source>
        <strain evidence="3 4">KCTC 23505</strain>
    </source>
</reference>
<dbReference type="InterPro" id="IPR000639">
    <property type="entry name" value="Epox_hydrolase-like"/>
</dbReference>
<feature type="domain" description="Carboxymuconolactone decarboxylase-like" evidence="2">
    <location>
        <begin position="291"/>
        <end position="374"/>
    </location>
</feature>
<name>A0ABS9E139_9PROT</name>
<dbReference type="RefSeq" id="WP_235705363.1">
    <property type="nucleotide sequence ID" value="NZ_JAKGBZ010000038.1"/>
</dbReference>
<dbReference type="InterPro" id="IPR003779">
    <property type="entry name" value="CMD-like"/>
</dbReference>
<dbReference type="NCBIfam" id="TIGR02427">
    <property type="entry name" value="protocat_pcaD"/>
    <property type="match status" value="1"/>
</dbReference>
<dbReference type="EC" id="3.1.1.24" evidence="3"/>
<comment type="caution">
    <text evidence="3">The sequence shown here is derived from an EMBL/GenBank/DDBJ whole genome shotgun (WGS) entry which is preliminary data.</text>
</comment>
<dbReference type="SUPFAM" id="SSF69118">
    <property type="entry name" value="AhpD-like"/>
    <property type="match status" value="1"/>
</dbReference>
<dbReference type="Proteomes" id="UP001521209">
    <property type="component" value="Unassembled WGS sequence"/>
</dbReference>
<dbReference type="InterPro" id="IPR012788">
    <property type="entry name" value="Decarb_PcaC"/>
</dbReference>
<evidence type="ECO:0000259" key="2">
    <source>
        <dbReference type="Pfam" id="PF02627"/>
    </source>
</evidence>
<keyword evidence="4" id="KW-1185">Reference proteome</keyword>
<dbReference type="NCBIfam" id="TIGR02425">
    <property type="entry name" value="decarb_PcaC"/>
    <property type="match status" value="1"/>
</dbReference>
<gene>
    <name evidence="3" type="primary">pcaD</name>
    <name evidence="3" type="ORF">L2A60_15485</name>
</gene>
<dbReference type="Pfam" id="PF00561">
    <property type="entry name" value="Abhydrolase_1"/>
    <property type="match status" value="1"/>
</dbReference>
<dbReference type="PRINTS" id="PR00111">
    <property type="entry name" value="ABHYDROLASE"/>
</dbReference>
<sequence length="380" mass="40254">MFITVDEIAVHVRVEGPAGGVPLVLLHSLGTSSHIWDAQAEVLARSFRVIRPDLRGHGLTEATSGDYTMALLAEDLAGLLDALDIGRVHLGGISIGGMIAQEFAATHPERVASLILCDTAMAIPPVELWRERIATVRAQGIGAIEEAVLARWVTSGFVAAPEARGLRAMLRTTSVDGYAGCAAAIAAADLAACTSTLRTPAVVIVGDSDLATPIASSQALHGTISGSALIVIKGAAHIPTVEKPAAVTKAIVDFLTPRAEPYEAGLAVRKQVLGDAHVARSFANATEFDRDFQRFITETAWGKIWTRPGLDRRARSLLTLAITAALGREEEFKLHLRATRNTGASHEEIAEALMHTAIYAGVPAANAAFRMAKEVFKETP</sequence>
<dbReference type="Gene3D" id="3.40.50.1820">
    <property type="entry name" value="alpha/beta hydrolase"/>
    <property type="match status" value="1"/>
</dbReference>